<organism evidence="4">
    <name type="scientific">Mesobuthus eupeus</name>
    <name type="common">Lesser Asian scorpion</name>
    <name type="synonym">Buthus eupeus</name>
    <dbReference type="NCBI Taxonomy" id="34648"/>
    <lineage>
        <taxon>Eukaryota</taxon>
        <taxon>Metazoa</taxon>
        <taxon>Ecdysozoa</taxon>
        <taxon>Arthropoda</taxon>
        <taxon>Chelicerata</taxon>
        <taxon>Arachnida</taxon>
        <taxon>Scorpiones</taxon>
        <taxon>Buthida</taxon>
        <taxon>Buthoidea</taxon>
        <taxon>Buthidae</taxon>
        <taxon>Mesobuthus</taxon>
    </lineage>
</organism>
<keyword evidence="4" id="KW-0407">Ion channel</keyword>
<feature type="signal peptide" evidence="3">
    <location>
        <begin position="1"/>
        <end position="19"/>
    </location>
</feature>
<sequence>MKRIFILIALLSMLMGVQNYDGYLLDKTNDCMKVCSVIQSCNDLCKANGGKRALVSKWAVTVQELTINQNF</sequence>
<comment type="subcellular location">
    <subcellularLocation>
        <location evidence="1">Secreted</location>
    </subcellularLocation>
</comment>
<name>A0A143MHH1_MESEU</name>
<keyword evidence="2" id="KW-0964">Secreted</keyword>
<accession>A0A143MHH1</accession>
<reference evidence="4" key="1">
    <citation type="submission" date="2015-12" db="EMBL/GenBank/DDBJ databases">
        <title>Sodium channel toxins from venom gland of Iranian Mesobuthus eupeus.</title>
        <authorList>
            <person name="Baradaran M."/>
            <person name="Jalali A."/>
            <person name="Galehdari H."/>
            <person name="Naderi Soorki M."/>
        </authorList>
    </citation>
    <scope>NUCLEOTIDE SEQUENCE</scope>
    <source>
        <tissue evidence="4">Venom gland</tissue>
    </source>
</reference>
<protein>
    <submittedName>
        <fullName evidence="4">Sodium channel toxin meuNaTx-1</fullName>
    </submittedName>
</protein>
<dbReference type="SUPFAM" id="SSF57095">
    <property type="entry name" value="Scorpion toxin-like"/>
    <property type="match status" value="1"/>
</dbReference>
<dbReference type="Gene3D" id="3.30.30.10">
    <property type="entry name" value="Knottin, scorpion toxin-like"/>
    <property type="match status" value="1"/>
</dbReference>
<evidence type="ECO:0000256" key="1">
    <source>
        <dbReference type="ARBA" id="ARBA00004613"/>
    </source>
</evidence>
<keyword evidence="4" id="KW-0406">Ion transport</keyword>
<evidence type="ECO:0000256" key="3">
    <source>
        <dbReference type="SAM" id="SignalP"/>
    </source>
</evidence>
<evidence type="ECO:0000313" key="4">
    <source>
        <dbReference type="EMBL" id="AMX81458.1"/>
    </source>
</evidence>
<feature type="chain" id="PRO_5007510389" evidence="3">
    <location>
        <begin position="20"/>
        <end position="71"/>
    </location>
</feature>
<dbReference type="AlphaFoldDB" id="A0A143MHH1"/>
<evidence type="ECO:0000256" key="2">
    <source>
        <dbReference type="ARBA" id="ARBA00022525"/>
    </source>
</evidence>
<dbReference type="InterPro" id="IPR036574">
    <property type="entry name" value="Scorpion_toxin-like_sf"/>
</dbReference>
<dbReference type="EMBL" id="KU316191">
    <property type="protein sequence ID" value="AMX81458.1"/>
    <property type="molecule type" value="mRNA"/>
</dbReference>
<keyword evidence="4" id="KW-0813">Transport</keyword>
<dbReference type="GO" id="GO:0034220">
    <property type="term" value="P:monoatomic ion transmembrane transport"/>
    <property type="evidence" value="ECO:0007669"/>
    <property type="project" value="UniProtKB-KW"/>
</dbReference>
<dbReference type="GO" id="GO:0005576">
    <property type="term" value="C:extracellular region"/>
    <property type="evidence" value="ECO:0007669"/>
    <property type="project" value="UniProtKB-SubCell"/>
</dbReference>
<keyword evidence="3" id="KW-0732">Signal</keyword>
<proteinExistence type="evidence at transcript level"/>